<sequence length="205" mass="20472">MQPRPQQSGWDIDARFSSPSSPPPSSPSRPPAPLRAAPEASAADLALARRAEETQDGLAKLQEVGPKLSELLQALADKQNPSIASVDGDDFQAADFKVQDVIQDILKAVGGEDGIKNIVKTVVGLIPGASNFQGIVDSALNVVLPLITGGAKGNGSGKGAGATTTSAAPAATSAAASTSAAPAATTTAAASAKAAAFNVDEISYV</sequence>
<gene>
    <name evidence="2" type="ORF">PG993_013449</name>
</gene>
<feature type="region of interest" description="Disordered" evidence="1">
    <location>
        <begin position="1"/>
        <end position="42"/>
    </location>
</feature>
<evidence type="ECO:0000256" key="1">
    <source>
        <dbReference type="SAM" id="MobiDB-lite"/>
    </source>
</evidence>
<keyword evidence="3" id="KW-1185">Reference proteome</keyword>
<dbReference type="EMBL" id="JAQQWK010000012">
    <property type="protein sequence ID" value="KAK8022682.1"/>
    <property type="molecule type" value="Genomic_DNA"/>
</dbReference>
<feature type="compositionally biased region" description="Pro residues" evidence="1">
    <location>
        <begin position="20"/>
        <end position="33"/>
    </location>
</feature>
<accession>A0ABR1RXN0</accession>
<name>A0ABR1RXN0_9PEZI</name>
<organism evidence="2 3">
    <name type="scientific">Apiospora rasikravindrae</name>
    <dbReference type="NCBI Taxonomy" id="990691"/>
    <lineage>
        <taxon>Eukaryota</taxon>
        <taxon>Fungi</taxon>
        <taxon>Dikarya</taxon>
        <taxon>Ascomycota</taxon>
        <taxon>Pezizomycotina</taxon>
        <taxon>Sordariomycetes</taxon>
        <taxon>Xylariomycetidae</taxon>
        <taxon>Amphisphaeriales</taxon>
        <taxon>Apiosporaceae</taxon>
        <taxon>Apiospora</taxon>
    </lineage>
</organism>
<dbReference type="Proteomes" id="UP001444661">
    <property type="component" value="Unassembled WGS sequence"/>
</dbReference>
<comment type="caution">
    <text evidence="2">The sequence shown here is derived from an EMBL/GenBank/DDBJ whole genome shotgun (WGS) entry which is preliminary data.</text>
</comment>
<proteinExistence type="predicted"/>
<protein>
    <submittedName>
        <fullName evidence="2">Uncharacterized protein</fullName>
    </submittedName>
</protein>
<reference evidence="2 3" key="1">
    <citation type="submission" date="2023-01" db="EMBL/GenBank/DDBJ databases">
        <title>Analysis of 21 Apiospora genomes using comparative genomics revels a genus with tremendous synthesis potential of carbohydrate active enzymes and secondary metabolites.</title>
        <authorList>
            <person name="Sorensen T."/>
        </authorList>
    </citation>
    <scope>NUCLEOTIDE SEQUENCE [LARGE SCALE GENOMIC DNA]</scope>
    <source>
        <strain evidence="2 3">CBS 33761</strain>
    </source>
</reference>
<evidence type="ECO:0000313" key="2">
    <source>
        <dbReference type="EMBL" id="KAK8022682.1"/>
    </source>
</evidence>
<evidence type="ECO:0000313" key="3">
    <source>
        <dbReference type="Proteomes" id="UP001444661"/>
    </source>
</evidence>